<dbReference type="RefSeq" id="WP_229662928.1">
    <property type="nucleotide sequence ID" value="NZ_BMNI01000011.1"/>
</dbReference>
<name>A0ABQ2NEF3_9ACTN</name>
<keyword evidence="6" id="KW-0067">ATP-binding</keyword>
<dbReference type="PANTHER" id="PTHR12358">
    <property type="entry name" value="SPHINGOSINE KINASE"/>
    <property type="match status" value="1"/>
</dbReference>
<keyword evidence="8" id="KW-1208">Phospholipid metabolism</keyword>
<dbReference type="PROSITE" id="PS50146">
    <property type="entry name" value="DAGK"/>
    <property type="match status" value="1"/>
</dbReference>
<dbReference type="InterPro" id="IPR017438">
    <property type="entry name" value="ATP-NAD_kinase_N"/>
</dbReference>
<dbReference type="InterPro" id="IPR001206">
    <property type="entry name" value="Diacylglycerol_kinase_cat_dom"/>
</dbReference>
<dbReference type="SUPFAM" id="SSF111331">
    <property type="entry name" value="NAD kinase/diacylglycerol kinase-like"/>
    <property type="match status" value="1"/>
</dbReference>
<evidence type="ECO:0000256" key="7">
    <source>
        <dbReference type="ARBA" id="ARBA00023209"/>
    </source>
</evidence>
<dbReference type="InterPro" id="IPR050187">
    <property type="entry name" value="Lipid_Phosphate_FormReg"/>
</dbReference>
<evidence type="ECO:0000313" key="11">
    <source>
        <dbReference type="Proteomes" id="UP000655410"/>
    </source>
</evidence>
<comment type="cofactor">
    <cofactor evidence="1">
        <name>Mg(2+)</name>
        <dbReference type="ChEBI" id="CHEBI:18420"/>
    </cofactor>
</comment>
<dbReference type="InterPro" id="IPR045540">
    <property type="entry name" value="YegS/DAGK_C"/>
</dbReference>
<keyword evidence="3" id="KW-0808">Transferase</keyword>
<proteinExistence type="inferred from homology"/>
<keyword evidence="7" id="KW-0443">Lipid metabolism</keyword>
<keyword evidence="11" id="KW-1185">Reference proteome</keyword>
<accession>A0ABQ2NEF3</accession>
<evidence type="ECO:0000256" key="8">
    <source>
        <dbReference type="ARBA" id="ARBA00023264"/>
    </source>
</evidence>
<evidence type="ECO:0000259" key="9">
    <source>
        <dbReference type="PROSITE" id="PS50146"/>
    </source>
</evidence>
<evidence type="ECO:0000313" key="10">
    <source>
        <dbReference type="EMBL" id="GGO93235.1"/>
    </source>
</evidence>
<comment type="caution">
    <text evidence="10">The sequence shown here is derived from an EMBL/GenBank/DDBJ whole genome shotgun (WGS) entry which is preliminary data.</text>
</comment>
<dbReference type="Pfam" id="PF00781">
    <property type="entry name" value="DAGK_cat"/>
    <property type="match status" value="1"/>
</dbReference>
<organism evidence="10 11">
    <name type="scientific">Nocardioides phosphati</name>
    <dbReference type="NCBI Taxonomy" id="1867775"/>
    <lineage>
        <taxon>Bacteria</taxon>
        <taxon>Bacillati</taxon>
        <taxon>Actinomycetota</taxon>
        <taxon>Actinomycetes</taxon>
        <taxon>Propionibacteriales</taxon>
        <taxon>Nocardioidaceae</taxon>
        <taxon>Nocardioides</taxon>
    </lineage>
</organism>
<evidence type="ECO:0000256" key="6">
    <source>
        <dbReference type="ARBA" id="ARBA00022840"/>
    </source>
</evidence>
<evidence type="ECO:0000256" key="5">
    <source>
        <dbReference type="ARBA" id="ARBA00022777"/>
    </source>
</evidence>
<keyword evidence="7" id="KW-0594">Phospholipid biosynthesis</keyword>
<evidence type="ECO:0000256" key="2">
    <source>
        <dbReference type="ARBA" id="ARBA00005983"/>
    </source>
</evidence>
<dbReference type="Pfam" id="PF19279">
    <property type="entry name" value="YegS_C"/>
    <property type="match status" value="1"/>
</dbReference>
<dbReference type="SMART" id="SM00046">
    <property type="entry name" value="DAGKc"/>
    <property type="match status" value="1"/>
</dbReference>
<keyword evidence="7" id="KW-0444">Lipid biosynthesis</keyword>
<protein>
    <recommendedName>
        <fullName evidence="9">DAGKc domain-containing protein</fullName>
    </recommendedName>
</protein>
<dbReference type="PANTHER" id="PTHR12358:SF106">
    <property type="entry name" value="LIPID KINASE YEGS"/>
    <property type="match status" value="1"/>
</dbReference>
<reference evidence="11" key="1">
    <citation type="journal article" date="2019" name="Int. J. Syst. Evol. Microbiol.">
        <title>The Global Catalogue of Microorganisms (GCM) 10K type strain sequencing project: providing services to taxonomists for standard genome sequencing and annotation.</title>
        <authorList>
            <consortium name="The Broad Institute Genomics Platform"/>
            <consortium name="The Broad Institute Genome Sequencing Center for Infectious Disease"/>
            <person name="Wu L."/>
            <person name="Ma J."/>
        </authorList>
    </citation>
    <scope>NUCLEOTIDE SEQUENCE [LARGE SCALE GENOMIC DNA]</scope>
    <source>
        <strain evidence="11">CGMCC 4.7371</strain>
    </source>
</reference>
<dbReference type="Gene3D" id="2.60.200.40">
    <property type="match status" value="1"/>
</dbReference>
<sequence length="298" mass="30694">MTDLLLITNADAGSSDDATLETALAVLRQGGAVEVAATSSPEELEPVLAAAGDRTIVVAGGDGSLHAVIGALHSRGDLEGRTIGLLPLGTGNDFARGAGVPLDVTDAAKAVLEGTPTPVALLIDERDEVVVNNVHAGAGAEASQVGAAWKERLGRVGLGRLGYPVGALVTAFRPPALRLTVVVDDEVLISHEHHTLMVSLGNGSRVGGGAAINPDADPSDGLIDVVLTRPLRPLARLPYAAQLAVGRHPDNGRVLHTTGREVRVIGEPFHCSADGEIEGPITDRTWRIVPAAYSLLLP</sequence>
<evidence type="ECO:0000256" key="4">
    <source>
        <dbReference type="ARBA" id="ARBA00022741"/>
    </source>
</evidence>
<evidence type="ECO:0000256" key="3">
    <source>
        <dbReference type="ARBA" id="ARBA00022679"/>
    </source>
</evidence>
<keyword evidence="4" id="KW-0547">Nucleotide-binding</keyword>
<feature type="domain" description="DAGKc" evidence="9">
    <location>
        <begin position="1"/>
        <end position="128"/>
    </location>
</feature>
<comment type="similarity">
    <text evidence="2">Belongs to the diacylglycerol/lipid kinase family.</text>
</comment>
<keyword evidence="5" id="KW-0418">Kinase</keyword>
<dbReference type="EMBL" id="BMNI01000011">
    <property type="protein sequence ID" value="GGO93235.1"/>
    <property type="molecule type" value="Genomic_DNA"/>
</dbReference>
<evidence type="ECO:0000256" key="1">
    <source>
        <dbReference type="ARBA" id="ARBA00001946"/>
    </source>
</evidence>
<gene>
    <name evidence="10" type="ORF">GCM10011584_31470</name>
</gene>
<dbReference type="Proteomes" id="UP000655410">
    <property type="component" value="Unassembled WGS sequence"/>
</dbReference>
<dbReference type="InterPro" id="IPR016064">
    <property type="entry name" value="NAD/diacylglycerol_kinase_sf"/>
</dbReference>
<dbReference type="Gene3D" id="3.40.50.10330">
    <property type="entry name" value="Probable inorganic polyphosphate/atp-NAD kinase, domain 1"/>
    <property type="match status" value="1"/>
</dbReference>